<proteinExistence type="predicted"/>
<keyword evidence="1" id="KW-0378">Hydrolase</keyword>
<feature type="compositionally biased region" description="Basic and acidic residues" evidence="2">
    <location>
        <begin position="988"/>
        <end position="1004"/>
    </location>
</feature>
<evidence type="ECO:0000256" key="1">
    <source>
        <dbReference type="ARBA" id="ARBA00022801"/>
    </source>
</evidence>
<evidence type="ECO:0000313" key="4">
    <source>
        <dbReference type="EMBL" id="GAQ86532.1"/>
    </source>
</evidence>
<dbReference type="SMART" id="SM00885">
    <property type="entry name" value="D5_N"/>
    <property type="match status" value="1"/>
</dbReference>
<sequence>MAIGDEHSPAWQAFQSRTSEARTSQDPSPAAPTFSDQHGDDDQAADGDQSPPQARTSEVSPGLNGVERRRGVKRKSTDDDGAAQAGGSSGSDANSDERGEDVQLSDNGSVRSEEVESAGSLREFLDDGSVRGGEGAIGHAAADRAHAEEESDAQMGLLAKHLSCLRTPSESAAGEPTEATSRDQVAAEGHPSQVVPDATDQGTHWFARPCEATGAGPQGRAFAYMLAQGHQILAAGDVRDDTATKRYTTFADVDTLQEYDEHLAEYAVERTMYEVLHPDLPTRLYFDIEYSVAERDDEGFAERLSRFAELRAAFLTQVLGISALRLSFQTSTAHGASKGGYKHSAHEVLEGFYLENHEERTLFKESFEAFLRNPPSCELAESVLFLDYERNGKSERIWDSGVYTKFRCFRMLGSCKKGSGRPLVPAEGSSPKLCDHLVGVYDMRRSSALQKIDLGAARAYVAAKAQPFVQRHLGTVRAPTEMEGLREPLNRSDDAVLARIKEHLAAHGDVTSRFDRKKGNLFVFRVDGERTCPYGARHRGSNNFAVLLTGTRLEYVCNSSECSARRPRAVIGELTIRDRMVGATVEAVHPTHDKSVYEKLEKSLVDYWAFQGDRGGSRIFTHMLVHSDQGWYMWDGRVFRLVSESRVRLVVMEQLSTVYGRLHAQIEEEMARTSDKEIITRLKRKQKMLRNYNYSKDVESTMKVLTGEMHVDGFARELNRDPDILNTQNGVVDLRTGELDIHRPQYMCSEIITTAYKGLDYPAPSVESFFNDIFNGDRDVIDYIQRLLGYGITGSAREEKLCFFVGKGGNGKGVVKEMLEKLLGPYFGIMPNDVIVTSAGQRPASKGAATPHLSALKDKRITITDETDERQEIDKGSAKSVTGVAQSLAACLTAKMTERGSLEQFLSFLVRGAVDWYARGGLGETPNAMQASLNQYLASNDKLQKFIEDHCTIGEDLRAPMMAFLKDYKDATSDRDITAEVLTKQMTDKGYRKKKRETEDEYGKRPQVYVGIQSDYTR</sequence>
<feature type="domain" description="Bacteriophage/plasmid primase P4 C-terminal" evidence="3">
    <location>
        <begin position="617"/>
        <end position="775"/>
    </location>
</feature>
<dbReference type="PANTHER" id="PTHR35372">
    <property type="entry name" value="ATP BINDING PROTEIN-RELATED"/>
    <property type="match status" value="1"/>
</dbReference>
<feature type="region of interest" description="Disordered" evidence="2">
    <location>
        <begin position="1"/>
        <end position="152"/>
    </location>
</feature>
<feature type="compositionally biased region" description="Polar residues" evidence="2">
    <location>
        <begin position="13"/>
        <end position="27"/>
    </location>
</feature>
<dbReference type="EMBL" id="DF237244">
    <property type="protein sequence ID" value="GAQ86532.1"/>
    <property type="molecule type" value="Genomic_DNA"/>
</dbReference>
<feature type="compositionally biased region" description="Low complexity" evidence="2">
    <location>
        <begin position="82"/>
        <end position="93"/>
    </location>
</feature>
<dbReference type="PANTHER" id="PTHR35372:SF2">
    <property type="entry name" value="SF3 HELICASE DOMAIN-CONTAINING PROTEIN"/>
    <property type="match status" value="1"/>
</dbReference>
<dbReference type="InterPro" id="IPR014818">
    <property type="entry name" value="Phage/plasmid_primase_P4_C"/>
</dbReference>
<dbReference type="Proteomes" id="UP000054558">
    <property type="component" value="Unassembled WGS sequence"/>
</dbReference>
<organism evidence="4 5">
    <name type="scientific">Klebsormidium nitens</name>
    <name type="common">Green alga</name>
    <name type="synonym">Ulothrix nitens</name>
    <dbReference type="NCBI Taxonomy" id="105231"/>
    <lineage>
        <taxon>Eukaryota</taxon>
        <taxon>Viridiplantae</taxon>
        <taxon>Streptophyta</taxon>
        <taxon>Klebsormidiophyceae</taxon>
        <taxon>Klebsormidiales</taxon>
        <taxon>Klebsormidiaceae</taxon>
        <taxon>Klebsormidium</taxon>
    </lineage>
</organism>
<accession>A0A1Y1I994</accession>
<evidence type="ECO:0000259" key="3">
    <source>
        <dbReference type="SMART" id="SM00885"/>
    </source>
</evidence>
<feature type="region of interest" description="Disordered" evidence="2">
    <location>
        <begin position="988"/>
        <end position="1018"/>
    </location>
</feature>
<dbReference type="AlphaFoldDB" id="A0A1Y1I994"/>
<reference evidence="4 5" key="1">
    <citation type="journal article" date="2014" name="Nat. Commun.">
        <title>Klebsormidium flaccidum genome reveals primary factors for plant terrestrial adaptation.</title>
        <authorList>
            <person name="Hori K."/>
            <person name="Maruyama F."/>
            <person name="Fujisawa T."/>
            <person name="Togashi T."/>
            <person name="Yamamoto N."/>
            <person name="Seo M."/>
            <person name="Sato S."/>
            <person name="Yamada T."/>
            <person name="Mori H."/>
            <person name="Tajima N."/>
            <person name="Moriyama T."/>
            <person name="Ikeuchi M."/>
            <person name="Watanabe M."/>
            <person name="Wada H."/>
            <person name="Kobayashi K."/>
            <person name="Saito M."/>
            <person name="Masuda T."/>
            <person name="Sasaki-Sekimoto Y."/>
            <person name="Mashiguchi K."/>
            <person name="Awai K."/>
            <person name="Shimojima M."/>
            <person name="Masuda S."/>
            <person name="Iwai M."/>
            <person name="Nobusawa T."/>
            <person name="Narise T."/>
            <person name="Kondo S."/>
            <person name="Saito H."/>
            <person name="Sato R."/>
            <person name="Murakawa M."/>
            <person name="Ihara Y."/>
            <person name="Oshima-Yamada Y."/>
            <person name="Ohtaka K."/>
            <person name="Satoh M."/>
            <person name="Sonobe K."/>
            <person name="Ishii M."/>
            <person name="Ohtani R."/>
            <person name="Kanamori-Sato M."/>
            <person name="Honoki R."/>
            <person name="Miyazaki D."/>
            <person name="Mochizuki H."/>
            <person name="Umetsu J."/>
            <person name="Higashi K."/>
            <person name="Shibata D."/>
            <person name="Kamiya Y."/>
            <person name="Sato N."/>
            <person name="Nakamura Y."/>
            <person name="Tabata S."/>
            <person name="Ida S."/>
            <person name="Kurokawa K."/>
            <person name="Ohta H."/>
        </authorList>
    </citation>
    <scope>NUCLEOTIDE SEQUENCE [LARGE SCALE GENOMIC DNA]</scope>
    <source>
        <strain evidence="4 5">NIES-2285</strain>
    </source>
</reference>
<evidence type="ECO:0000256" key="2">
    <source>
        <dbReference type="SAM" id="MobiDB-lite"/>
    </source>
</evidence>
<name>A0A1Y1I994_KLENI</name>
<gene>
    <name evidence="4" type="ORF">KFL_002950040</name>
</gene>
<dbReference type="GO" id="GO:0016787">
    <property type="term" value="F:hydrolase activity"/>
    <property type="evidence" value="ECO:0007669"/>
    <property type="project" value="UniProtKB-KW"/>
</dbReference>
<keyword evidence="5" id="KW-1185">Reference proteome</keyword>
<feature type="region of interest" description="Disordered" evidence="2">
    <location>
        <begin position="168"/>
        <end position="199"/>
    </location>
</feature>
<dbReference type="Pfam" id="PF08706">
    <property type="entry name" value="D5_N"/>
    <property type="match status" value="1"/>
</dbReference>
<protein>
    <recommendedName>
        <fullName evidence="3">Bacteriophage/plasmid primase P4 C-terminal domain-containing protein</fullName>
    </recommendedName>
</protein>
<evidence type="ECO:0000313" key="5">
    <source>
        <dbReference type="Proteomes" id="UP000054558"/>
    </source>
</evidence>
<dbReference type="InterPro" id="IPR051620">
    <property type="entry name" value="ORF904-like_C"/>
</dbReference>